<dbReference type="EMBL" id="CAEZXM010000077">
    <property type="protein sequence ID" value="CAB4687143.1"/>
    <property type="molecule type" value="Genomic_DNA"/>
</dbReference>
<evidence type="ECO:0000256" key="1">
    <source>
        <dbReference type="SAM" id="Phobius"/>
    </source>
</evidence>
<sequence>MRRVTKVTIVCVVIAAAVGGGIVVVANRTKTPTSGAHAAVQLSTVKVLQKDLTTYTETTATLGFTTSATISSPVAGTVTSLANVGDVIDAGSLVATIDANPVIALVGDVPGYRDLSTSSSAGADVRQLETNLVLLGFDPNSKVHIDEVYDTATAAAVTLWEDSIGLTGDGKAAQQEITYIPGKILVDTVSASVGGAAESGSALLTGRLAERKFIVSATVAHGGTVDRFAAANSAVTTGSVLFWDDNVPVVAIEGDANATPALERDLKSGSVGADAKLLELMLHAGGFDTANPMTLDDHFDNATADAVTAWWQSLGVSVDATATVVVPAGSYTVVPAGLFVGSTIATSGAVLPGDAPALTLSTAAREVTTTAPIGDATFAVGATIDVEFPDATVQPGTVVAVGNVATNTSNNPGATPSVTITIHVDNIPDAVSSFVQIPVTLRVVAESSPKAFVVPVSALVALAEGGYAIEVVSGIAADGTQTTNLIAVTPGLYADGFVAIVGDQVQVDQTVVVPS</sequence>
<dbReference type="SUPFAM" id="SSF47090">
    <property type="entry name" value="PGBD-like"/>
    <property type="match status" value="2"/>
</dbReference>
<dbReference type="InterPro" id="IPR036366">
    <property type="entry name" value="PGBDSf"/>
</dbReference>
<proteinExistence type="predicted"/>
<accession>A0A6J6NS60</accession>
<evidence type="ECO:0000313" key="2">
    <source>
        <dbReference type="EMBL" id="CAB4687143.1"/>
    </source>
</evidence>
<protein>
    <submittedName>
        <fullName evidence="2">Unannotated protein</fullName>
    </submittedName>
</protein>
<keyword evidence="1" id="KW-1133">Transmembrane helix</keyword>
<keyword evidence="1" id="KW-0812">Transmembrane</keyword>
<dbReference type="Gene3D" id="1.10.101.10">
    <property type="entry name" value="PGBD-like superfamily/PGBD"/>
    <property type="match status" value="1"/>
</dbReference>
<feature type="transmembrane region" description="Helical" evidence="1">
    <location>
        <begin position="7"/>
        <end position="26"/>
    </location>
</feature>
<name>A0A6J6NS60_9ZZZZ</name>
<organism evidence="2">
    <name type="scientific">freshwater metagenome</name>
    <dbReference type="NCBI Taxonomy" id="449393"/>
    <lineage>
        <taxon>unclassified sequences</taxon>
        <taxon>metagenomes</taxon>
        <taxon>ecological metagenomes</taxon>
    </lineage>
</organism>
<dbReference type="AlphaFoldDB" id="A0A6J6NS60"/>
<reference evidence="2" key="1">
    <citation type="submission" date="2020-05" db="EMBL/GenBank/DDBJ databases">
        <authorList>
            <person name="Chiriac C."/>
            <person name="Salcher M."/>
            <person name="Ghai R."/>
            <person name="Kavagutti S V."/>
        </authorList>
    </citation>
    <scope>NUCLEOTIDE SEQUENCE</scope>
</reference>
<dbReference type="InterPro" id="IPR036365">
    <property type="entry name" value="PGBD-like_sf"/>
</dbReference>
<keyword evidence="1" id="KW-0472">Membrane</keyword>
<gene>
    <name evidence="2" type="ORF">UFOPK2366_00545</name>
</gene>